<sequence>MQTPTQKILKAYEESQTLTGIHKLTGYNWQRIAKTLSTEGIIVNETQATIIDLHYRGKSASEISTITGFAVSTVMAYLPRTRPAYMENRSENALRIEKCRKGKSPKD</sequence>
<accession>A0A8S5QHT2</accession>
<evidence type="ECO:0000313" key="1">
    <source>
        <dbReference type="EMBL" id="DAE18325.1"/>
    </source>
</evidence>
<name>A0A8S5QHT2_9CAUD</name>
<proteinExistence type="predicted"/>
<protein>
    <submittedName>
        <fullName evidence="1">Uncharacterized protein</fullName>
    </submittedName>
</protein>
<dbReference type="EMBL" id="BK015653">
    <property type="protein sequence ID" value="DAE18325.1"/>
    <property type="molecule type" value="Genomic_DNA"/>
</dbReference>
<organism evidence="1">
    <name type="scientific">Siphoviridae sp. cteHV32</name>
    <dbReference type="NCBI Taxonomy" id="2825588"/>
    <lineage>
        <taxon>Viruses</taxon>
        <taxon>Duplodnaviria</taxon>
        <taxon>Heunggongvirae</taxon>
        <taxon>Uroviricota</taxon>
        <taxon>Caudoviricetes</taxon>
    </lineage>
</organism>
<reference evidence="1" key="1">
    <citation type="journal article" date="2021" name="Proc. Natl. Acad. Sci. U.S.A.">
        <title>A Catalog of Tens of Thousands of Viruses from Human Metagenomes Reveals Hidden Associations with Chronic Diseases.</title>
        <authorList>
            <person name="Tisza M.J."/>
            <person name="Buck C.B."/>
        </authorList>
    </citation>
    <scope>NUCLEOTIDE SEQUENCE</scope>
    <source>
        <strain evidence="1">CteHV32</strain>
    </source>
</reference>